<evidence type="ECO:0000313" key="2">
    <source>
        <dbReference type="Proteomes" id="UP000053989"/>
    </source>
</evidence>
<dbReference type="AlphaFoldDB" id="A0A0C3DUQ0"/>
<accession>A0A0C3DUQ0</accession>
<proteinExistence type="predicted"/>
<keyword evidence="2" id="KW-1185">Reference proteome</keyword>
<sequence>MRFSYTHDAINLGDYGHVNYSGAFCCQGNLFADLESLSLKREYGIVRAYDCYPDDFEELYKPLYLSLPSNDDFKSLLVSFSTRLVHKYLITGVIQCLPDPRDPCAPTRHWYNVAKPFVWHRN</sequence>
<name>A0A0C3DUQ0_9AGAM</name>
<gene>
    <name evidence="1" type="ORF">SCLCIDRAFT_1217348</name>
</gene>
<dbReference type="InParanoid" id="A0A0C3DUQ0"/>
<organism evidence="1 2">
    <name type="scientific">Scleroderma citrinum Foug A</name>
    <dbReference type="NCBI Taxonomy" id="1036808"/>
    <lineage>
        <taxon>Eukaryota</taxon>
        <taxon>Fungi</taxon>
        <taxon>Dikarya</taxon>
        <taxon>Basidiomycota</taxon>
        <taxon>Agaricomycotina</taxon>
        <taxon>Agaricomycetes</taxon>
        <taxon>Agaricomycetidae</taxon>
        <taxon>Boletales</taxon>
        <taxon>Sclerodermatineae</taxon>
        <taxon>Sclerodermataceae</taxon>
        <taxon>Scleroderma</taxon>
    </lineage>
</organism>
<dbReference type="EMBL" id="KN822068">
    <property type="protein sequence ID" value="KIM59899.1"/>
    <property type="molecule type" value="Genomic_DNA"/>
</dbReference>
<reference evidence="2" key="2">
    <citation type="submission" date="2015-01" db="EMBL/GenBank/DDBJ databases">
        <title>Evolutionary Origins and Diversification of the Mycorrhizal Mutualists.</title>
        <authorList>
            <consortium name="DOE Joint Genome Institute"/>
            <consortium name="Mycorrhizal Genomics Consortium"/>
            <person name="Kohler A."/>
            <person name="Kuo A."/>
            <person name="Nagy L.G."/>
            <person name="Floudas D."/>
            <person name="Copeland A."/>
            <person name="Barry K.W."/>
            <person name="Cichocki N."/>
            <person name="Veneault-Fourrey C."/>
            <person name="LaButti K."/>
            <person name="Lindquist E.A."/>
            <person name="Lipzen A."/>
            <person name="Lundell T."/>
            <person name="Morin E."/>
            <person name="Murat C."/>
            <person name="Riley R."/>
            <person name="Ohm R."/>
            <person name="Sun H."/>
            <person name="Tunlid A."/>
            <person name="Henrissat B."/>
            <person name="Grigoriev I.V."/>
            <person name="Hibbett D.S."/>
            <person name="Martin F."/>
        </authorList>
    </citation>
    <scope>NUCLEOTIDE SEQUENCE [LARGE SCALE GENOMIC DNA]</scope>
    <source>
        <strain evidence="2">Foug A</strain>
    </source>
</reference>
<reference evidence="1 2" key="1">
    <citation type="submission" date="2014-04" db="EMBL/GenBank/DDBJ databases">
        <authorList>
            <consortium name="DOE Joint Genome Institute"/>
            <person name="Kuo A."/>
            <person name="Kohler A."/>
            <person name="Nagy L.G."/>
            <person name="Floudas D."/>
            <person name="Copeland A."/>
            <person name="Barry K.W."/>
            <person name="Cichocki N."/>
            <person name="Veneault-Fourrey C."/>
            <person name="LaButti K."/>
            <person name="Lindquist E.A."/>
            <person name="Lipzen A."/>
            <person name="Lundell T."/>
            <person name="Morin E."/>
            <person name="Murat C."/>
            <person name="Sun H."/>
            <person name="Tunlid A."/>
            <person name="Henrissat B."/>
            <person name="Grigoriev I.V."/>
            <person name="Hibbett D.S."/>
            <person name="Martin F."/>
            <person name="Nordberg H.P."/>
            <person name="Cantor M.N."/>
            <person name="Hua S.X."/>
        </authorList>
    </citation>
    <scope>NUCLEOTIDE SEQUENCE [LARGE SCALE GENOMIC DNA]</scope>
    <source>
        <strain evidence="1 2">Foug A</strain>
    </source>
</reference>
<dbReference type="HOGENOM" id="CLU_104751_1_0_1"/>
<protein>
    <submittedName>
        <fullName evidence="1">Uncharacterized protein</fullName>
    </submittedName>
</protein>
<dbReference type="Proteomes" id="UP000053989">
    <property type="component" value="Unassembled WGS sequence"/>
</dbReference>
<evidence type="ECO:0000313" key="1">
    <source>
        <dbReference type="EMBL" id="KIM59899.1"/>
    </source>
</evidence>